<dbReference type="FunFam" id="1.10.3730.10:FF:000001">
    <property type="entry name" value="Pyrroline-5-carboxylate reductase"/>
    <property type="match status" value="1"/>
</dbReference>
<dbReference type="EMBL" id="MBFA02000024">
    <property type="protein sequence ID" value="MUP13030.1"/>
    <property type="molecule type" value="Genomic_DNA"/>
</dbReference>
<evidence type="ECO:0000313" key="9">
    <source>
        <dbReference type="EMBL" id="MUO44975.1"/>
    </source>
</evidence>
<comment type="caution">
    <text evidence="10">The sequence shown here is derived from an EMBL/GenBank/DDBJ whole genome shotgun (WGS) entry which is preliminary data.</text>
</comment>
<dbReference type="PIRSF" id="PIRSF000193">
    <property type="entry name" value="Pyrrol-5-carb_rd"/>
    <property type="match status" value="1"/>
</dbReference>
<reference evidence="11 12" key="1">
    <citation type="submission" date="2019-11" db="EMBL/GenBank/DDBJ databases">
        <title>Whole-genome sequencing of Allorhizobium vitis.</title>
        <authorList>
            <person name="Gan H.M."/>
            <person name="Savka M.A."/>
        </authorList>
    </citation>
    <scope>NUCLEOTIDE SEQUENCE [LARGE SCALE GENOMIC DNA]</scope>
    <source>
        <strain evidence="10 12">RF2/1</strain>
        <strain evidence="9 11">T1/7</strain>
    </source>
</reference>
<comment type="function">
    <text evidence="4">Catalyzes the reduction of 1-pyrroline-5-carboxylate (PCA) to L-proline.</text>
</comment>
<keyword evidence="4" id="KW-0028">Amino-acid biosynthesis</keyword>
<dbReference type="InterPro" id="IPR008927">
    <property type="entry name" value="6-PGluconate_DH-like_C_sf"/>
</dbReference>
<dbReference type="EMBL" id="MBFE02000026">
    <property type="protein sequence ID" value="MUO44975.1"/>
    <property type="molecule type" value="Genomic_DNA"/>
</dbReference>
<dbReference type="NCBIfam" id="TIGR00112">
    <property type="entry name" value="proC"/>
    <property type="match status" value="1"/>
</dbReference>
<protein>
    <recommendedName>
        <fullName evidence="4 5">Pyrroline-5-carboxylate reductase</fullName>
        <shortName evidence="4">P5C reductase</shortName>
        <shortName evidence="4">P5CR</shortName>
        <ecNumber evidence="4 5">1.5.1.2</ecNumber>
    </recommendedName>
    <alternativeName>
        <fullName evidence="4">PCA reductase</fullName>
    </alternativeName>
</protein>
<keyword evidence="4" id="KW-0963">Cytoplasm</keyword>
<dbReference type="InterPro" id="IPR000304">
    <property type="entry name" value="Pyrroline-COOH_reductase"/>
</dbReference>
<evidence type="ECO:0000256" key="4">
    <source>
        <dbReference type="HAMAP-Rule" id="MF_01925"/>
    </source>
</evidence>
<gene>
    <name evidence="4" type="primary">proC</name>
    <name evidence="10" type="ORF">BBK91_024575</name>
    <name evidence="9" type="ORF">BBL17_024705</name>
</gene>
<evidence type="ECO:0000313" key="11">
    <source>
        <dbReference type="Proteomes" id="UP000179454"/>
    </source>
</evidence>
<dbReference type="Gene3D" id="3.40.50.720">
    <property type="entry name" value="NAD(P)-binding Rossmann-like Domain"/>
    <property type="match status" value="1"/>
</dbReference>
<comment type="catalytic activity">
    <reaction evidence="4">
        <text>L-proline + NADP(+) = (S)-1-pyrroline-5-carboxylate + NADPH + 2 H(+)</text>
        <dbReference type="Rhea" id="RHEA:14109"/>
        <dbReference type="ChEBI" id="CHEBI:15378"/>
        <dbReference type="ChEBI" id="CHEBI:17388"/>
        <dbReference type="ChEBI" id="CHEBI:57783"/>
        <dbReference type="ChEBI" id="CHEBI:58349"/>
        <dbReference type="ChEBI" id="CHEBI:60039"/>
        <dbReference type="EC" id="1.5.1.2"/>
    </reaction>
</comment>
<dbReference type="PANTHER" id="PTHR11645">
    <property type="entry name" value="PYRROLINE-5-CARBOXYLATE REDUCTASE"/>
    <property type="match status" value="1"/>
</dbReference>
<evidence type="ECO:0000313" key="12">
    <source>
        <dbReference type="Proteomes" id="UP000179536"/>
    </source>
</evidence>
<dbReference type="HAMAP" id="MF_01925">
    <property type="entry name" value="P5C_reductase"/>
    <property type="match status" value="1"/>
</dbReference>
<dbReference type="GO" id="GO:0005737">
    <property type="term" value="C:cytoplasm"/>
    <property type="evidence" value="ECO:0007669"/>
    <property type="project" value="UniProtKB-SubCell"/>
</dbReference>
<sequence>MNIILVGAGNMGFSMLQKWLADMEHRFYVVEPVGALRKRALDAGADAFATAEDLPGVFEADVVVVATKPQAVPEAVAKYAPYISKEGLFISVAAGVDIKTMVAKAGRQFAIVRCMPNTAAAIGEGMIVCCPSVQTTLSQRDLTGQLMSAIGKVAFVNDEIHMDAVTAVSGSGPAYLFHFIEALAKAGETAGLDPELAMTLAKQTVLGAARLASESDEPPTTLREQVTSPNGTTAAALSILMDLEDGLTSLVTKAVAAAKARSIELGR</sequence>
<proteinExistence type="inferred from homology"/>
<dbReference type="SUPFAM" id="SSF51735">
    <property type="entry name" value="NAD(P)-binding Rossmann-fold domains"/>
    <property type="match status" value="1"/>
</dbReference>
<organism evidence="10 12">
    <name type="scientific">Agrobacterium vitis</name>
    <name type="common">Rhizobium vitis</name>
    <dbReference type="NCBI Taxonomy" id="373"/>
    <lineage>
        <taxon>Bacteria</taxon>
        <taxon>Pseudomonadati</taxon>
        <taxon>Pseudomonadota</taxon>
        <taxon>Alphaproteobacteria</taxon>
        <taxon>Hyphomicrobiales</taxon>
        <taxon>Rhizobiaceae</taxon>
        <taxon>Rhizobium/Agrobacterium group</taxon>
        <taxon>Agrobacterium</taxon>
    </lineage>
</organism>
<dbReference type="InterPro" id="IPR029036">
    <property type="entry name" value="P5CR_dimer"/>
</dbReference>
<dbReference type="Gene3D" id="1.10.3730.10">
    <property type="entry name" value="ProC C-terminal domain-like"/>
    <property type="match status" value="1"/>
</dbReference>
<evidence type="ECO:0000256" key="6">
    <source>
        <dbReference type="PIRSR" id="PIRSR000193-1"/>
    </source>
</evidence>
<dbReference type="Proteomes" id="UP000179454">
    <property type="component" value="Unassembled WGS sequence"/>
</dbReference>
<dbReference type="SUPFAM" id="SSF48179">
    <property type="entry name" value="6-phosphogluconate dehydrogenase C-terminal domain-like"/>
    <property type="match status" value="1"/>
</dbReference>
<feature type="domain" description="Pyrroline-5-carboxylate reductase catalytic N-terminal" evidence="7">
    <location>
        <begin position="3"/>
        <end position="95"/>
    </location>
</feature>
<dbReference type="GO" id="GO:0004735">
    <property type="term" value="F:pyrroline-5-carboxylate reductase activity"/>
    <property type="evidence" value="ECO:0007669"/>
    <property type="project" value="UniProtKB-UniRule"/>
</dbReference>
<evidence type="ECO:0000313" key="10">
    <source>
        <dbReference type="EMBL" id="MUP13030.1"/>
    </source>
</evidence>
<dbReference type="Pfam" id="PF14748">
    <property type="entry name" value="P5CR_dimer"/>
    <property type="match status" value="1"/>
</dbReference>
<evidence type="ECO:0000256" key="2">
    <source>
        <dbReference type="ARBA" id="ARBA00022857"/>
    </source>
</evidence>
<dbReference type="InterPro" id="IPR036291">
    <property type="entry name" value="NAD(P)-bd_dom_sf"/>
</dbReference>
<feature type="binding site" evidence="6">
    <location>
        <begin position="66"/>
        <end position="69"/>
    </location>
    <ligand>
        <name>NADP(+)</name>
        <dbReference type="ChEBI" id="CHEBI:58349"/>
    </ligand>
</feature>
<keyword evidence="11" id="KW-1185">Reference proteome</keyword>
<dbReference type="EC" id="1.5.1.2" evidence="4 5"/>
<evidence type="ECO:0000259" key="8">
    <source>
        <dbReference type="Pfam" id="PF14748"/>
    </source>
</evidence>
<evidence type="ECO:0000259" key="7">
    <source>
        <dbReference type="Pfam" id="PF03807"/>
    </source>
</evidence>
<accession>A0ABD6HGX9</accession>
<comment type="subcellular location">
    <subcellularLocation>
        <location evidence="4">Cytoplasm</location>
    </subcellularLocation>
</comment>
<dbReference type="Proteomes" id="UP000179536">
    <property type="component" value="Unassembled WGS sequence"/>
</dbReference>
<dbReference type="PANTHER" id="PTHR11645:SF0">
    <property type="entry name" value="PYRROLINE-5-CARBOXYLATE REDUCTASE 3"/>
    <property type="match status" value="1"/>
</dbReference>
<dbReference type="GO" id="GO:0055129">
    <property type="term" value="P:L-proline biosynthetic process"/>
    <property type="evidence" value="ECO:0007669"/>
    <property type="project" value="UniProtKB-UniRule"/>
</dbReference>
<dbReference type="Pfam" id="PF03807">
    <property type="entry name" value="F420_oxidored"/>
    <property type="match status" value="1"/>
</dbReference>
<dbReference type="AlphaFoldDB" id="A0ABD6HGX9"/>
<comment type="pathway">
    <text evidence="4">Amino-acid biosynthesis; L-proline biosynthesis; L-proline from L-glutamate 5-semialdehyde: step 1/1.</text>
</comment>
<evidence type="ECO:0000256" key="5">
    <source>
        <dbReference type="NCBIfam" id="TIGR00112"/>
    </source>
</evidence>
<name>A0ABD6HGX9_AGRVI</name>
<keyword evidence="3 4" id="KW-0560">Oxidoreductase</keyword>
<evidence type="ECO:0000256" key="3">
    <source>
        <dbReference type="ARBA" id="ARBA00023002"/>
    </source>
</evidence>
<comment type="similarity">
    <text evidence="1 4">Belongs to the pyrroline-5-carboxylate reductase family.</text>
</comment>
<dbReference type="InterPro" id="IPR028939">
    <property type="entry name" value="P5C_Rdtase_cat_N"/>
</dbReference>
<feature type="domain" description="Pyrroline-5-carboxylate reductase dimerisation" evidence="8">
    <location>
        <begin position="159"/>
        <end position="265"/>
    </location>
</feature>
<dbReference type="RefSeq" id="WP_041699362.1">
    <property type="nucleotide sequence ID" value="NZ_CP191421.1"/>
</dbReference>
<comment type="catalytic activity">
    <reaction evidence="4">
        <text>L-proline + NAD(+) = (S)-1-pyrroline-5-carboxylate + NADH + 2 H(+)</text>
        <dbReference type="Rhea" id="RHEA:14105"/>
        <dbReference type="ChEBI" id="CHEBI:15378"/>
        <dbReference type="ChEBI" id="CHEBI:17388"/>
        <dbReference type="ChEBI" id="CHEBI:57540"/>
        <dbReference type="ChEBI" id="CHEBI:57945"/>
        <dbReference type="ChEBI" id="CHEBI:60039"/>
        <dbReference type="EC" id="1.5.1.2"/>
    </reaction>
</comment>
<keyword evidence="4" id="KW-0641">Proline biosynthesis</keyword>
<evidence type="ECO:0000256" key="1">
    <source>
        <dbReference type="ARBA" id="ARBA00005525"/>
    </source>
</evidence>
<keyword evidence="2 4" id="KW-0521">NADP</keyword>